<dbReference type="PANTHER" id="PTHR11739:SF4">
    <property type="entry name" value="CITRATE SYNTHASE, PEROXISOMAL"/>
    <property type="match status" value="1"/>
</dbReference>
<dbReference type="NCBIfam" id="NF010636">
    <property type="entry name" value="PRK14033.1"/>
    <property type="match status" value="1"/>
</dbReference>
<accession>A0AAE6RJW9</accession>
<comment type="similarity">
    <text evidence="2 5 7">Belongs to the citrate synthase family.</text>
</comment>
<dbReference type="AlphaFoldDB" id="A0AAE6RJW9"/>
<keyword evidence="3 5" id="KW-0808">Transferase</keyword>
<feature type="active site" evidence="6">
    <location>
        <position position="267"/>
    </location>
</feature>
<dbReference type="PIRSF" id="PIRSF001369">
    <property type="entry name" value="Citrate_synth"/>
    <property type="match status" value="1"/>
</dbReference>
<dbReference type="KEGG" id="rte:GSU10_07950"/>
<evidence type="ECO:0000256" key="3">
    <source>
        <dbReference type="ARBA" id="ARBA00022679"/>
    </source>
</evidence>
<comment type="pathway">
    <text evidence="1">Carbohydrate metabolism; tricarboxylic acid cycle.</text>
</comment>
<dbReference type="InterPro" id="IPR036969">
    <property type="entry name" value="Citrate_synthase_sf"/>
</dbReference>
<evidence type="ECO:0000313" key="9">
    <source>
        <dbReference type="Proteomes" id="UP000465031"/>
    </source>
</evidence>
<dbReference type="InterPro" id="IPR019810">
    <property type="entry name" value="Citrate_synthase_AS"/>
</dbReference>
<dbReference type="PRINTS" id="PR00143">
    <property type="entry name" value="CITRTSNTHASE"/>
</dbReference>
<dbReference type="Gene3D" id="1.10.230.10">
    <property type="entry name" value="Cytochrome P450-Terp, domain 2"/>
    <property type="match status" value="1"/>
</dbReference>
<dbReference type="RefSeq" id="WP_132504267.1">
    <property type="nucleotide sequence ID" value="NZ_CP047186.1"/>
</dbReference>
<dbReference type="InterPro" id="IPR016143">
    <property type="entry name" value="Citrate_synth-like_sm_a-sub"/>
</dbReference>
<gene>
    <name evidence="8" type="ORF">GSU10_07950</name>
</gene>
<evidence type="ECO:0000256" key="6">
    <source>
        <dbReference type="PIRSR" id="PIRSR001369-1"/>
    </source>
</evidence>
<dbReference type="GO" id="GO:0005829">
    <property type="term" value="C:cytosol"/>
    <property type="evidence" value="ECO:0007669"/>
    <property type="project" value="TreeGrafter"/>
</dbReference>
<proteinExistence type="inferred from homology"/>
<reference evidence="9" key="1">
    <citation type="submission" date="2019-12" db="EMBL/GenBank/DDBJ databases">
        <title>Complete and draft genome sequences of new strains and members of some known species of the genus Rathayibacter isolated from plants.</title>
        <authorList>
            <person name="Tarlachkov S.V."/>
            <person name="Starodumova I.P."/>
            <person name="Dorofeeva L.V."/>
            <person name="Prisyazhnaya N.V."/>
            <person name="Leyn S."/>
            <person name="Zlamal J."/>
            <person name="Elan M."/>
            <person name="Osterman A.L."/>
            <person name="Nadler S."/>
            <person name="Subbotin S.A."/>
            <person name="Evtushenko L.I."/>
        </authorList>
    </citation>
    <scope>NUCLEOTIDE SEQUENCE [LARGE SCALE GENOMIC DNA]</scope>
    <source>
        <strain evidence="9">VKM Ac-2761</strain>
    </source>
</reference>
<protein>
    <recommendedName>
        <fullName evidence="5">Citrate synthase</fullName>
    </recommendedName>
</protein>
<dbReference type="GO" id="GO:0006099">
    <property type="term" value="P:tricarboxylic acid cycle"/>
    <property type="evidence" value="ECO:0007669"/>
    <property type="project" value="InterPro"/>
</dbReference>
<organism evidence="8 9">
    <name type="scientific">Rathayibacter tanaceti</name>
    <dbReference type="NCBI Taxonomy" id="1671680"/>
    <lineage>
        <taxon>Bacteria</taxon>
        <taxon>Bacillati</taxon>
        <taxon>Actinomycetota</taxon>
        <taxon>Actinomycetes</taxon>
        <taxon>Micrococcales</taxon>
        <taxon>Microbacteriaceae</taxon>
        <taxon>Rathayibacter</taxon>
    </lineage>
</organism>
<evidence type="ECO:0000256" key="4">
    <source>
        <dbReference type="ARBA" id="ARBA00049288"/>
    </source>
</evidence>
<name>A0AAE6RJW9_9MICO</name>
<dbReference type="InterPro" id="IPR024176">
    <property type="entry name" value="Citrate_synthase_bac-typ"/>
</dbReference>
<dbReference type="Proteomes" id="UP000465031">
    <property type="component" value="Chromosome"/>
</dbReference>
<evidence type="ECO:0000313" key="8">
    <source>
        <dbReference type="EMBL" id="QHC55576.1"/>
    </source>
</evidence>
<dbReference type="InterPro" id="IPR002020">
    <property type="entry name" value="Citrate_synthase"/>
</dbReference>
<evidence type="ECO:0000256" key="2">
    <source>
        <dbReference type="ARBA" id="ARBA00010566"/>
    </source>
</evidence>
<feature type="active site" evidence="6">
    <location>
        <position position="318"/>
    </location>
</feature>
<dbReference type="EMBL" id="CP047186">
    <property type="protein sequence ID" value="QHC55576.1"/>
    <property type="molecule type" value="Genomic_DNA"/>
</dbReference>
<evidence type="ECO:0000256" key="1">
    <source>
        <dbReference type="ARBA" id="ARBA00005163"/>
    </source>
</evidence>
<dbReference type="GO" id="GO:0036440">
    <property type="term" value="F:citrate synthase activity"/>
    <property type="evidence" value="ECO:0007669"/>
    <property type="project" value="UniProtKB-EC"/>
</dbReference>
<keyword evidence="8" id="KW-0012">Acyltransferase</keyword>
<evidence type="ECO:0000256" key="5">
    <source>
        <dbReference type="PIRNR" id="PIRNR001369"/>
    </source>
</evidence>
<dbReference type="PROSITE" id="PS00480">
    <property type="entry name" value="CITRATE_SYNTHASE"/>
    <property type="match status" value="1"/>
</dbReference>
<sequence>MSTTDQDIRKGLVGVVVDTTAVSKVDPASNSLLYRGYPVQELAAARPFEDVAWLLWNGELPTREQATGLAAVERAHRAPAPEVSAVIDLLPVSAHPMDVVRTAVSVLGALDPDPDADAPEAVLERSVRLWAALPGIVALAQRRRRGLRPIEPRDDLDYSENFLWMTFGAVPDPVVVDAFRVSLVLYAEHSFNASTFTARVVTSTLSDVYSAVTAAVGALKGSLHGGANEAVLHVLDEIGQGPDAACRSEEWLAGALGERRKVMGFGHRVYKSGDSRVPTMEAALRRLAEHEGAAELIELYDALAAAMAERTGILPNLDYPSGPAYRLIGFDTEIFTPLFVAARVVGWTAHVIEQRASNALIRPLSAYDGPARRSVPGI</sequence>
<dbReference type="SUPFAM" id="SSF48256">
    <property type="entry name" value="Citrate synthase"/>
    <property type="match status" value="1"/>
</dbReference>
<comment type="catalytic activity">
    <reaction evidence="4">
        <text>oxaloacetate + acetyl-CoA + H2O = citrate + CoA + H(+)</text>
        <dbReference type="Rhea" id="RHEA:16845"/>
        <dbReference type="ChEBI" id="CHEBI:15377"/>
        <dbReference type="ChEBI" id="CHEBI:15378"/>
        <dbReference type="ChEBI" id="CHEBI:16452"/>
        <dbReference type="ChEBI" id="CHEBI:16947"/>
        <dbReference type="ChEBI" id="CHEBI:57287"/>
        <dbReference type="ChEBI" id="CHEBI:57288"/>
        <dbReference type="EC" id="2.3.3.16"/>
    </reaction>
</comment>
<dbReference type="GO" id="GO:0005975">
    <property type="term" value="P:carbohydrate metabolic process"/>
    <property type="evidence" value="ECO:0007669"/>
    <property type="project" value="TreeGrafter"/>
</dbReference>
<dbReference type="Pfam" id="PF00285">
    <property type="entry name" value="Citrate_synt"/>
    <property type="match status" value="1"/>
</dbReference>
<dbReference type="Gene3D" id="1.10.580.10">
    <property type="entry name" value="Citrate Synthase, domain 1"/>
    <property type="match status" value="1"/>
</dbReference>
<dbReference type="PANTHER" id="PTHR11739">
    <property type="entry name" value="CITRATE SYNTHASE"/>
    <property type="match status" value="1"/>
</dbReference>
<dbReference type="InterPro" id="IPR016142">
    <property type="entry name" value="Citrate_synth-like_lrg_a-sub"/>
</dbReference>
<evidence type="ECO:0000256" key="7">
    <source>
        <dbReference type="RuleBase" id="RU003406"/>
    </source>
</evidence>